<keyword evidence="3" id="KW-1185">Reference proteome</keyword>
<dbReference type="GO" id="GO:0005615">
    <property type="term" value="C:extracellular space"/>
    <property type="evidence" value="ECO:0007669"/>
    <property type="project" value="TreeGrafter"/>
</dbReference>
<sequence>MTQQFLNNWSATLALPAAAAAPELTIEPAKAALLGTLTPGDHYAATLARVVEGAETAWEVVHITAITGGVLTVERGQEGTTALDWEAGEGISLRVTKGTLEDLRGAVGPQGPEGPTGPDGASAYAVAVAGGFVGDEAAWLASLVGPQGPQGPQGPVGPDGASAYAVAVAGGFVGDEATWLASLVGPQGPQGVQGIQGDTGATGPQGDPGAGLNILGTLASQAELPATGNPGEGYLIAGDLWVWSGTAWVNAGQIQGPAGPQGPEGPAGQQGAPGADGADGASAYAVAVAGGFVGDEAAWLASLVGPQGPQGVQGIQGETGPTGPEGPQGPQGPAALIEGLPSRTITASGAVTPADAGHWLICDSATPITLTIGAEATESWAIAGILPMFHVRQIGAGAVTITGDGFSVTTHSSDTNVTDGPVSSVTAVRDGNDDWSLIGRLVAA</sequence>
<dbReference type="PANTHER" id="PTHR24023:SF1095">
    <property type="entry name" value="EGF-LIKE DOMAIN-CONTAINING PROTEIN"/>
    <property type="match status" value="1"/>
</dbReference>
<dbReference type="InterPro" id="IPR050149">
    <property type="entry name" value="Collagen_superfamily"/>
</dbReference>
<dbReference type="Gene3D" id="1.20.5.320">
    <property type="entry name" value="6-Phosphogluconate Dehydrogenase, domain 3"/>
    <property type="match status" value="2"/>
</dbReference>
<proteinExistence type="predicted"/>
<protein>
    <recommendedName>
        <fullName evidence="4">Collagen-like protein</fullName>
    </recommendedName>
</protein>
<feature type="region of interest" description="Disordered" evidence="1">
    <location>
        <begin position="252"/>
        <end position="279"/>
    </location>
</feature>
<feature type="region of interest" description="Disordered" evidence="1">
    <location>
        <begin position="309"/>
        <end position="332"/>
    </location>
</feature>
<dbReference type="AlphaFoldDB" id="A0A6I4KS83"/>
<feature type="compositionally biased region" description="Low complexity" evidence="1">
    <location>
        <begin position="264"/>
        <end position="279"/>
    </location>
</feature>
<reference evidence="2 3" key="1">
    <citation type="submission" date="2019-11" db="EMBL/GenBank/DDBJ databases">
        <title>Pseudomonas flavidum sp. nov., isolated from Baiyang Lake.</title>
        <authorList>
            <person name="Zhao Y."/>
        </authorList>
    </citation>
    <scope>NUCLEOTIDE SEQUENCE [LARGE SCALE GENOMIC DNA]</scope>
    <source>
        <strain evidence="3">R-22-3 w-18</strain>
    </source>
</reference>
<dbReference type="RefSeq" id="WP_160344508.1">
    <property type="nucleotide sequence ID" value="NZ_WKJZ01000001.1"/>
</dbReference>
<dbReference type="Proteomes" id="UP000429555">
    <property type="component" value="Unassembled WGS sequence"/>
</dbReference>
<gene>
    <name evidence="2" type="ORF">GJV18_08730</name>
</gene>
<dbReference type="GO" id="GO:0030020">
    <property type="term" value="F:extracellular matrix structural constituent conferring tensile strength"/>
    <property type="evidence" value="ECO:0007669"/>
    <property type="project" value="TreeGrafter"/>
</dbReference>
<name>A0A6I4KS83_9PSED</name>
<evidence type="ECO:0000256" key="1">
    <source>
        <dbReference type="SAM" id="MobiDB-lite"/>
    </source>
</evidence>
<feature type="compositionally biased region" description="Low complexity" evidence="1">
    <location>
        <begin position="309"/>
        <end position="322"/>
    </location>
</feature>
<dbReference type="EMBL" id="WKJZ01000001">
    <property type="protein sequence ID" value="MVW75400.1"/>
    <property type="molecule type" value="Genomic_DNA"/>
</dbReference>
<dbReference type="GO" id="GO:0030198">
    <property type="term" value="P:extracellular matrix organization"/>
    <property type="evidence" value="ECO:0007669"/>
    <property type="project" value="TreeGrafter"/>
</dbReference>
<evidence type="ECO:0008006" key="4">
    <source>
        <dbReference type="Google" id="ProtNLM"/>
    </source>
</evidence>
<accession>A0A6I4KS83</accession>
<dbReference type="GO" id="GO:0031012">
    <property type="term" value="C:extracellular matrix"/>
    <property type="evidence" value="ECO:0007669"/>
    <property type="project" value="TreeGrafter"/>
</dbReference>
<dbReference type="PANTHER" id="PTHR24023">
    <property type="entry name" value="COLLAGEN ALPHA"/>
    <property type="match status" value="1"/>
</dbReference>
<organism evidence="2 3">
    <name type="scientific">Pseudomonas xionganensis</name>
    <dbReference type="NCBI Taxonomy" id="2654845"/>
    <lineage>
        <taxon>Bacteria</taxon>
        <taxon>Pseudomonadati</taxon>
        <taxon>Pseudomonadota</taxon>
        <taxon>Gammaproteobacteria</taxon>
        <taxon>Pseudomonadales</taxon>
        <taxon>Pseudomonadaceae</taxon>
        <taxon>Pseudomonas</taxon>
    </lineage>
</organism>
<comment type="caution">
    <text evidence="2">The sequence shown here is derived from an EMBL/GenBank/DDBJ whole genome shotgun (WGS) entry which is preliminary data.</text>
</comment>
<evidence type="ECO:0000313" key="3">
    <source>
        <dbReference type="Proteomes" id="UP000429555"/>
    </source>
</evidence>
<evidence type="ECO:0000313" key="2">
    <source>
        <dbReference type="EMBL" id="MVW75400.1"/>
    </source>
</evidence>